<reference evidence="4 5" key="1">
    <citation type="journal article" date="2020" name="G3 (Bethesda)">
        <title>CeMbio - The Caenorhabditis elegans Microbiome Resource.</title>
        <authorList>
            <person name="Dirksen P."/>
            <person name="Assie A."/>
            <person name="Zimmermann J."/>
            <person name="Zhang F."/>
            <person name="Tietje A.M."/>
            <person name="Marsh S.A."/>
            <person name="Felix M.A."/>
            <person name="Shapira M."/>
            <person name="Kaleta C."/>
            <person name="Schulenburg H."/>
            <person name="Samuel B."/>
        </authorList>
    </citation>
    <scope>NUCLEOTIDE SEQUENCE [LARGE SCALE GENOMIC DNA]</scope>
    <source>
        <strain evidence="4 5">BIGb0170</strain>
    </source>
</reference>
<dbReference type="GO" id="GO:0043565">
    <property type="term" value="F:sequence-specific DNA binding"/>
    <property type="evidence" value="ECO:0007669"/>
    <property type="project" value="InterPro"/>
</dbReference>
<dbReference type="RefSeq" id="WP_159726820.1">
    <property type="nucleotide sequence ID" value="NZ_CP058555.1"/>
</dbReference>
<dbReference type="Pfam" id="PF12833">
    <property type="entry name" value="HTH_18"/>
    <property type="match status" value="1"/>
</dbReference>
<dbReference type="EMBL" id="CP058555">
    <property type="protein sequence ID" value="QMV67695.1"/>
    <property type="molecule type" value="Genomic_DNA"/>
</dbReference>
<dbReference type="SMART" id="SM00342">
    <property type="entry name" value="HTH_ARAC"/>
    <property type="match status" value="1"/>
</dbReference>
<sequence>MMKPFIFVFLLFLVLLQHSYGQKLKEDQFNKRYLDVVVSLVAIDIKEAERVADSLRHVANTDEQKIKVYMLWSKLYENKGDMKQSIQSAMRADTISNATMNFSWQATTSGSLATSFRQLGLLKASESFLRKAEVSNENQTDPIMKMLTRINILHERAFHSFAQGNYLDAKAYVVKASSYIQHNANDDKKALLIKATNDQLMGICALNLGDLAAADSFLNSSFDKIKTVESNLKPYIYRAQAEVALARNDLKNAKKYLDLVQPYLENGSVEELSMLTYETLSKYYKESIDEKKSLQYRSLFIDLKEKRDNVAKSISDDLIENLNERKFFYRNRLIFALGGITVILLLATGVILFFYEKQRNYRKKYVDLMEKQPAKMVIGSPQIKPELLLNERVENPGNIKAKEVNMSKETEDRLYQFLLKKEAELFYLEKGVTLSQLAASMGTNSRYVTYIIQKFKGKDFYDYLQTRRIDYIVDKIRTSPELLDFKLSYLADMCGFASLSKFSSSFKTVTGMPPSAFVHFVKMEMEQYNL</sequence>
<dbReference type="Proteomes" id="UP000515450">
    <property type="component" value="Chromosome"/>
</dbReference>
<keyword evidence="2" id="KW-0812">Transmembrane</keyword>
<evidence type="ECO:0000256" key="1">
    <source>
        <dbReference type="ARBA" id="ARBA00023125"/>
    </source>
</evidence>
<dbReference type="InterPro" id="IPR018060">
    <property type="entry name" value="HTH_AraC"/>
</dbReference>
<name>A0A7G5E120_9SPHI</name>
<feature type="transmembrane region" description="Helical" evidence="2">
    <location>
        <begin position="333"/>
        <end position="355"/>
    </location>
</feature>
<keyword evidence="5" id="KW-1185">Reference proteome</keyword>
<evidence type="ECO:0000313" key="5">
    <source>
        <dbReference type="Proteomes" id="UP000515450"/>
    </source>
</evidence>
<keyword evidence="2" id="KW-1133">Transmembrane helix</keyword>
<evidence type="ECO:0000313" key="4">
    <source>
        <dbReference type="EMBL" id="QMV67695.1"/>
    </source>
</evidence>
<dbReference type="PANTHER" id="PTHR43280">
    <property type="entry name" value="ARAC-FAMILY TRANSCRIPTIONAL REGULATOR"/>
    <property type="match status" value="1"/>
</dbReference>
<protein>
    <submittedName>
        <fullName evidence="4">Helix-turn-helix transcriptional regulator</fullName>
    </submittedName>
</protein>
<feature type="domain" description="HTH araC/xylS-type" evidence="3">
    <location>
        <begin position="412"/>
        <end position="520"/>
    </location>
</feature>
<dbReference type="GO" id="GO:0003700">
    <property type="term" value="F:DNA-binding transcription factor activity"/>
    <property type="evidence" value="ECO:0007669"/>
    <property type="project" value="InterPro"/>
</dbReference>
<dbReference type="Gene3D" id="1.10.10.60">
    <property type="entry name" value="Homeodomain-like"/>
    <property type="match status" value="1"/>
</dbReference>
<dbReference type="SUPFAM" id="SSF48452">
    <property type="entry name" value="TPR-like"/>
    <property type="match status" value="1"/>
</dbReference>
<evidence type="ECO:0000259" key="3">
    <source>
        <dbReference type="PROSITE" id="PS01124"/>
    </source>
</evidence>
<accession>A0A7G5E120</accession>
<keyword evidence="2" id="KW-0472">Membrane</keyword>
<dbReference type="AlphaFoldDB" id="A0A7G5E120"/>
<gene>
    <name evidence="4" type="ORF">HS960_08530</name>
</gene>
<proteinExistence type="predicted"/>
<dbReference type="PANTHER" id="PTHR43280:SF2">
    <property type="entry name" value="HTH-TYPE TRANSCRIPTIONAL REGULATOR EXSA"/>
    <property type="match status" value="1"/>
</dbReference>
<keyword evidence="1" id="KW-0238">DNA-binding</keyword>
<dbReference type="InterPro" id="IPR011990">
    <property type="entry name" value="TPR-like_helical_dom_sf"/>
</dbReference>
<organism evidence="4 5">
    <name type="scientific">Sphingobacterium paramultivorum</name>
    <dbReference type="NCBI Taxonomy" id="2886510"/>
    <lineage>
        <taxon>Bacteria</taxon>
        <taxon>Pseudomonadati</taxon>
        <taxon>Bacteroidota</taxon>
        <taxon>Sphingobacteriia</taxon>
        <taxon>Sphingobacteriales</taxon>
        <taxon>Sphingobacteriaceae</taxon>
        <taxon>Sphingobacterium</taxon>
    </lineage>
</organism>
<evidence type="ECO:0000256" key="2">
    <source>
        <dbReference type="SAM" id="Phobius"/>
    </source>
</evidence>
<dbReference type="PROSITE" id="PS01124">
    <property type="entry name" value="HTH_ARAC_FAMILY_2"/>
    <property type="match status" value="1"/>
</dbReference>
<dbReference type="Gene3D" id="1.25.40.10">
    <property type="entry name" value="Tetratricopeptide repeat domain"/>
    <property type="match status" value="1"/>
</dbReference>